<proteinExistence type="predicted"/>
<evidence type="ECO:0000256" key="1">
    <source>
        <dbReference type="SAM" id="MobiDB-lite"/>
    </source>
</evidence>
<evidence type="ECO:0000313" key="2">
    <source>
        <dbReference type="EMBL" id="KMZ63686.1"/>
    </source>
</evidence>
<dbReference type="EMBL" id="LFYR01001213">
    <property type="protein sequence ID" value="KMZ63686.1"/>
    <property type="molecule type" value="Genomic_DNA"/>
</dbReference>
<keyword evidence="3" id="KW-1185">Reference proteome</keyword>
<feature type="compositionally biased region" description="Basic residues" evidence="1">
    <location>
        <begin position="8"/>
        <end position="24"/>
    </location>
</feature>
<feature type="region of interest" description="Disordered" evidence="1">
    <location>
        <begin position="1"/>
        <end position="24"/>
    </location>
</feature>
<organism evidence="2 3">
    <name type="scientific">Zostera marina</name>
    <name type="common">Eelgrass</name>
    <dbReference type="NCBI Taxonomy" id="29655"/>
    <lineage>
        <taxon>Eukaryota</taxon>
        <taxon>Viridiplantae</taxon>
        <taxon>Streptophyta</taxon>
        <taxon>Embryophyta</taxon>
        <taxon>Tracheophyta</taxon>
        <taxon>Spermatophyta</taxon>
        <taxon>Magnoliopsida</taxon>
        <taxon>Liliopsida</taxon>
        <taxon>Zosteraceae</taxon>
        <taxon>Zostera</taxon>
    </lineage>
</organism>
<comment type="caution">
    <text evidence="2">The sequence shown here is derived from an EMBL/GenBank/DDBJ whole genome shotgun (WGS) entry which is preliminary data.</text>
</comment>
<evidence type="ECO:0000313" key="3">
    <source>
        <dbReference type="Proteomes" id="UP000036987"/>
    </source>
</evidence>
<gene>
    <name evidence="2" type="ORF">ZOSMA_3G01700</name>
</gene>
<dbReference type="AlphaFoldDB" id="A0A0K9P3S7"/>
<name>A0A0K9P3S7_ZOSMR</name>
<accession>A0A0K9P3S7</accession>
<sequence>MSLGDSRKLKKLRGGLKRKDRCTH</sequence>
<reference evidence="3" key="1">
    <citation type="journal article" date="2016" name="Nature">
        <title>The genome of the seagrass Zostera marina reveals angiosperm adaptation to the sea.</title>
        <authorList>
            <person name="Olsen J.L."/>
            <person name="Rouze P."/>
            <person name="Verhelst B."/>
            <person name="Lin Y.-C."/>
            <person name="Bayer T."/>
            <person name="Collen J."/>
            <person name="Dattolo E."/>
            <person name="De Paoli E."/>
            <person name="Dittami S."/>
            <person name="Maumus F."/>
            <person name="Michel G."/>
            <person name="Kersting A."/>
            <person name="Lauritano C."/>
            <person name="Lohaus R."/>
            <person name="Toepel M."/>
            <person name="Tonon T."/>
            <person name="Vanneste K."/>
            <person name="Amirebrahimi M."/>
            <person name="Brakel J."/>
            <person name="Bostroem C."/>
            <person name="Chovatia M."/>
            <person name="Grimwood J."/>
            <person name="Jenkins J.W."/>
            <person name="Jueterbock A."/>
            <person name="Mraz A."/>
            <person name="Stam W.T."/>
            <person name="Tice H."/>
            <person name="Bornberg-Bauer E."/>
            <person name="Green P.J."/>
            <person name="Pearson G.A."/>
            <person name="Procaccini G."/>
            <person name="Duarte C.M."/>
            <person name="Schmutz J."/>
            <person name="Reusch T.B.H."/>
            <person name="Van de Peer Y."/>
        </authorList>
    </citation>
    <scope>NUCLEOTIDE SEQUENCE [LARGE SCALE GENOMIC DNA]</scope>
    <source>
        <strain evidence="3">cv. Finnish</strain>
    </source>
</reference>
<protein>
    <submittedName>
        <fullName evidence="2">Uncharacterized protein</fullName>
    </submittedName>
</protein>
<dbReference type="Proteomes" id="UP000036987">
    <property type="component" value="Unassembled WGS sequence"/>
</dbReference>